<feature type="compositionally biased region" description="Basic and acidic residues" evidence="1">
    <location>
        <begin position="123"/>
        <end position="134"/>
    </location>
</feature>
<proteinExistence type="predicted"/>
<dbReference type="Proteomes" id="UP000046680">
    <property type="component" value="Unassembled WGS sequence"/>
</dbReference>
<gene>
    <name evidence="2" type="ORF">ERS007657_00764</name>
    <name evidence="4" type="ORF">ERS007720_01302</name>
    <name evidence="3" type="ORF">ERS027659_02967</name>
</gene>
<evidence type="ECO:0000313" key="5">
    <source>
        <dbReference type="Proteomes" id="UP000044938"/>
    </source>
</evidence>
<evidence type="ECO:0000256" key="1">
    <source>
        <dbReference type="SAM" id="MobiDB-lite"/>
    </source>
</evidence>
<feature type="region of interest" description="Disordered" evidence="1">
    <location>
        <begin position="20"/>
        <end position="53"/>
    </location>
</feature>
<evidence type="ECO:0000313" key="4">
    <source>
        <dbReference type="EMBL" id="COV96378.1"/>
    </source>
</evidence>
<sequence>MGVSGHVLLCADITIRHTRRLPGAGRRPAPGRHRRHRGLGPSALPEGRVGPGTVRRHSALRTFRSQTRRATGLGHIRVRLRPPGSAQLSGSQCVVLATGVPHRRPAGGRGGLNALSRLLATRGRLDPQRPRRPGEPGSSAVPAGDERHGAQGRAGNRHHRRGVHAVVWGDPPDQHWRPGLFDEVEHGLDARHARLRQPRSGVPQLPPPRDDVLDAVCVQRKLRVAAQS</sequence>
<reference evidence="5 6" key="1">
    <citation type="submission" date="2015-03" db="EMBL/GenBank/DDBJ databases">
        <authorList>
            <consortium name="Pathogen Informatics"/>
        </authorList>
    </citation>
    <scope>NUCLEOTIDE SEQUENCE [LARGE SCALE GENOMIC DNA]</scope>
    <source>
        <strain evidence="3 7">Bir 185</strain>
        <strain evidence="2 6">C09601061</strain>
        <strain evidence="4 5">M09401471</strain>
    </source>
</reference>
<dbReference type="Proteomes" id="UP000044938">
    <property type="component" value="Unassembled WGS sequence"/>
</dbReference>
<feature type="compositionally biased region" description="Basic residues" evidence="1">
    <location>
        <begin position="29"/>
        <end position="38"/>
    </location>
</feature>
<protein>
    <submittedName>
        <fullName evidence="4">Uncharacterized protein</fullName>
    </submittedName>
</protein>
<dbReference type="EMBL" id="CSAJ01000124">
    <property type="protein sequence ID" value="COV96378.1"/>
    <property type="molecule type" value="Genomic_DNA"/>
</dbReference>
<dbReference type="EMBL" id="CNFT01000789">
    <property type="protein sequence ID" value="CKS34184.1"/>
    <property type="molecule type" value="Genomic_DNA"/>
</dbReference>
<name>A0A655IJE8_MYCTX</name>
<accession>A0A655IJE8</accession>
<dbReference type="EMBL" id="CGCX01000188">
    <property type="protein sequence ID" value="CFR69250.1"/>
    <property type="molecule type" value="Genomic_DNA"/>
</dbReference>
<evidence type="ECO:0000313" key="3">
    <source>
        <dbReference type="EMBL" id="CKS34184.1"/>
    </source>
</evidence>
<organism evidence="4 5">
    <name type="scientific">Mycobacterium tuberculosis</name>
    <dbReference type="NCBI Taxonomy" id="1773"/>
    <lineage>
        <taxon>Bacteria</taxon>
        <taxon>Bacillati</taxon>
        <taxon>Actinomycetota</taxon>
        <taxon>Actinomycetes</taxon>
        <taxon>Mycobacteriales</taxon>
        <taxon>Mycobacteriaceae</taxon>
        <taxon>Mycobacterium</taxon>
        <taxon>Mycobacterium tuberculosis complex</taxon>
    </lineage>
</organism>
<evidence type="ECO:0000313" key="2">
    <source>
        <dbReference type="EMBL" id="CFR69250.1"/>
    </source>
</evidence>
<dbReference type="AlphaFoldDB" id="A0A655IJE8"/>
<evidence type="ECO:0000313" key="7">
    <source>
        <dbReference type="Proteomes" id="UP000050164"/>
    </source>
</evidence>
<evidence type="ECO:0000313" key="6">
    <source>
        <dbReference type="Proteomes" id="UP000046680"/>
    </source>
</evidence>
<dbReference type="Proteomes" id="UP000050164">
    <property type="component" value="Unassembled WGS sequence"/>
</dbReference>
<feature type="region of interest" description="Disordered" evidence="1">
    <location>
        <begin position="122"/>
        <end position="159"/>
    </location>
</feature>